<evidence type="ECO:0000313" key="2">
    <source>
        <dbReference type="Proteomes" id="UP001165269"/>
    </source>
</evidence>
<reference evidence="1" key="1">
    <citation type="submission" date="2022-03" db="EMBL/GenBank/DDBJ databases">
        <title>Streptomyces 7R015 and 7R016 isolated from Barleria lupulina in Thailand.</title>
        <authorList>
            <person name="Kanchanasin P."/>
            <person name="Phongsopitanun W."/>
            <person name="Tanasupawat S."/>
        </authorList>
    </citation>
    <scope>NUCLEOTIDE SEQUENCE</scope>
    <source>
        <strain evidence="1">7R015</strain>
    </source>
</reference>
<proteinExistence type="predicted"/>
<name>A0ABS9YPE2_9ACTN</name>
<keyword evidence="2" id="KW-1185">Reference proteome</keyword>
<organism evidence="1 2">
    <name type="scientific">Streptomyces cylindrosporus</name>
    <dbReference type="NCBI Taxonomy" id="2927583"/>
    <lineage>
        <taxon>Bacteria</taxon>
        <taxon>Bacillati</taxon>
        <taxon>Actinomycetota</taxon>
        <taxon>Actinomycetes</taxon>
        <taxon>Kitasatosporales</taxon>
        <taxon>Streptomycetaceae</taxon>
        <taxon>Streptomyces</taxon>
    </lineage>
</organism>
<dbReference type="EMBL" id="JALDAY010000024">
    <property type="protein sequence ID" value="MCI3279141.1"/>
    <property type="molecule type" value="Genomic_DNA"/>
</dbReference>
<comment type="caution">
    <text evidence="1">The sequence shown here is derived from an EMBL/GenBank/DDBJ whole genome shotgun (WGS) entry which is preliminary data.</text>
</comment>
<protein>
    <submittedName>
        <fullName evidence="1">Uncharacterized protein</fullName>
    </submittedName>
</protein>
<gene>
    <name evidence="1" type="ORF">MQP27_49565</name>
</gene>
<evidence type="ECO:0000313" key="1">
    <source>
        <dbReference type="EMBL" id="MCI3279141.1"/>
    </source>
</evidence>
<sequence length="156" mass="17164">MTEQPEEQQTAEKRLQAVTEAVVLWRDRPGGDVGLAIALAGILDIEQPEPPASAALVRILRECDRIEREVRANPTNADFDGAYLACLKHIREAAGPALDDADPRQAAYDAVFAYIRQQPRDFLPTTVVDRNAMIWHAVHAALDAAGVPNTQQQKET</sequence>
<dbReference type="RefSeq" id="WP_242778817.1">
    <property type="nucleotide sequence ID" value="NZ_JALDAY010000024.1"/>
</dbReference>
<accession>A0ABS9YPE2</accession>
<dbReference type="Proteomes" id="UP001165269">
    <property type="component" value="Unassembled WGS sequence"/>
</dbReference>